<dbReference type="AlphaFoldDB" id="Q67N49"/>
<comment type="similarity">
    <text evidence="1">Belongs to the type-I restriction system S methylase family.</text>
</comment>
<keyword evidence="6" id="KW-1185">Reference proteome</keyword>
<feature type="domain" description="Type I restriction modification DNA specificity" evidence="4">
    <location>
        <begin position="194"/>
        <end position="345"/>
    </location>
</feature>
<name>Q67N49_SYMTH</name>
<organism evidence="5 6">
    <name type="scientific">Symbiobacterium thermophilum (strain DSM 24528 / JCM 14929 / IAM 14863 / T)</name>
    <dbReference type="NCBI Taxonomy" id="292459"/>
    <lineage>
        <taxon>Bacteria</taxon>
        <taxon>Bacillati</taxon>
        <taxon>Bacillota</taxon>
        <taxon>Clostridia</taxon>
        <taxon>Eubacteriales</taxon>
        <taxon>Symbiobacteriaceae</taxon>
        <taxon>Symbiobacterium</taxon>
    </lineage>
</organism>
<evidence type="ECO:0000256" key="3">
    <source>
        <dbReference type="ARBA" id="ARBA00023125"/>
    </source>
</evidence>
<dbReference type="eggNOG" id="COG0732">
    <property type="taxonomic scope" value="Bacteria"/>
</dbReference>
<protein>
    <submittedName>
        <fullName evidence="5">Type I restriction-modification system specificity determinant protein</fullName>
    </submittedName>
</protein>
<accession>Q67N49</accession>
<dbReference type="HOGENOM" id="CLU_021095_10_2_9"/>
<keyword evidence="2" id="KW-0680">Restriction system</keyword>
<keyword evidence="3" id="KW-0238">DNA-binding</keyword>
<dbReference type="InterPro" id="IPR044946">
    <property type="entry name" value="Restrct_endonuc_typeI_TRD_sf"/>
</dbReference>
<evidence type="ECO:0000313" key="5">
    <source>
        <dbReference type="EMBL" id="BAD40894.1"/>
    </source>
</evidence>
<dbReference type="PANTHER" id="PTHR30408:SF13">
    <property type="entry name" value="TYPE I RESTRICTION ENZYME HINDI SPECIFICITY SUBUNIT"/>
    <property type="match status" value="1"/>
</dbReference>
<dbReference type="Pfam" id="PF01420">
    <property type="entry name" value="Methylase_S"/>
    <property type="match status" value="2"/>
</dbReference>
<dbReference type="EMBL" id="AP006840">
    <property type="protein sequence ID" value="BAD40894.1"/>
    <property type="molecule type" value="Genomic_DNA"/>
</dbReference>
<evidence type="ECO:0000256" key="2">
    <source>
        <dbReference type="ARBA" id="ARBA00022747"/>
    </source>
</evidence>
<dbReference type="SUPFAM" id="SSF116734">
    <property type="entry name" value="DNA methylase specificity domain"/>
    <property type="match status" value="2"/>
</dbReference>
<dbReference type="GO" id="GO:0009307">
    <property type="term" value="P:DNA restriction-modification system"/>
    <property type="evidence" value="ECO:0007669"/>
    <property type="project" value="UniProtKB-KW"/>
</dbReference>
<dbReference type="GO" id="GO:0003677">
    <property type="term" value="F:DNA binding"/>
    <property type="evidence" value="ECO:0007669"/>
    <property type="project" value="UniProtKB-KW"/>
</dbReference>
<dbReference type="Gene3D" id="1.10.287.1120">
    <property type="entry name" value="Bipartite methylase S protein"/>
    <property type="match status" value="1"/>
</dbReference>
<dbReference type="CDD" id="cd17267">
    <property type="entry name" value="RMtype1_S_EcoAO83I-TRD1-CR1_like"/>
    <property type="match status" value="1"/>
</dbReference>
<evidence type="ECO:0000259" key="4">
    <source>
        <dbReference type="Pfam" id="PF01420"/>
    </source>
</evidence>
<sequence>MATLEYGKALRDYKTSTGSVPVYGTNGPIGWTNKPLCPFPTVIIGRKGAYRGVHLSPSPCWVIDTAFYISPKQPLDIRWAYYQLLTQDINGMDSGSAIPSTSREEFYRLPVKVPPLAVQKQIADVLGTLDSRIANVQSTNICLESIGQAIFKSWFVDFDPVRAKAEGRDPEGVDEDTAAWFPEEFQDSELGPIPKGWRVDTIDSVISCVGGSTPSTKEPAYWNPPEYHWVTPKDLSGQSTPVLLTTERMISEAGLKKISSGLLPEGTLLLSSRAPIGYLAITKIPTAINQGFIAMPPAGQLSPEYMLFWSHYNLDTIKQHANGSTFMEISKAAFRKIKLVVPPAQLVNRFTQIAQTVLERIAANERYRMQLVNLRDTLLPRLIAGKLRVPEAEEALKEVL</sequence>
<dbReference type="InterPro" id="IPR052021">
    <property type="entry name" value="Type-I_RS_S_subunit"/>
</dbReference>
<evidence type="ECO:0000256" key="1">
    <source>
        <dbReference type="ARBA" id="ARBA00010923"/>
    </source>
</evidence>
<proteinExistence type="inferred from homology"/>
<dbReference type="Gene3D" id="3.90.220.20">
    <property type="entry name" value="DNA methylase specificity domains"/>
    <property type="match status" value="2"/>
</dbReference>
<reference evidence="5 6" key="1">
    <citation type="journal article" date="2004" name="Nucleic Acids Res.">
        <title>Genome sequence of Symbiobacterium thermophilum, an uncultivable bacterium that depends on microbial commensalism.</title>
        <authorList>
            <person name="Ueda K."/>
            <person name="Yamashita A."/>
            <person name="Ishikawa J."/>
            <person name="Shimada M."/>
            <person name="Watsuji T."/>
            <person name="Morimura K."/>
            <person name="Ikeda H."/>
            <person name="Hattori M."/>
            <person name="Beppu T."/>
        </authorList>
    </citation>
    <scope>NUCLEOTIDE SEQUENCE [LARGE SCALE GENOMIC DNA]</scope>
    <source>
        <strain evidence="6">T / IAM 14863</strain>
    </source>
</reference>
<dbReference type="REBASE" id="10271">
    <property type="entry name" value="S.StpORF1910P"/>
</dbReference>
<dbReference type="STRING" id="292459.STH1909"/>
<evidence type="ECO:0000313" key="6">
    <source>
        <dbReference type="Proteomes" id="UP000000417"/>
    </source>
</evidence>
<dbReference type="Proteomes" id="UP000000417">
    <property type="component" value="Chromosome"/>
</dbReference>
<dbReference type="InterPro" id="IPR000055">
    <property type="entry name" value="Restrct_endonuc_typeI_TRD"/>
</dbReference>
<dbReference type="CDD" id="cd17273">
    <property type="entry name" value="RMtype1_S_EcoJA69PI-TRD1-CR1_like"/>
    <property type="match status" value="1"/>
</dbReference>
<feature type="domain" description="Type I restriction modification DNA specificity" evidence="4">
    <location>
        <begin position="14"/>
        <end position="138"/>
    </location>
</feature>
<gene>
    <name evidence="5" type="ordered locus">STH1909</name>
</gene>
<dbReference type="PANTHER" id="PTHR30408">
    <property type="entry name" value="TYPE-1 RESTRICTION ENZYME ECOKI SPECIFICITY PROTEIN"/>
    <property type="match status" value="1"/>
</dbReference>
<dbReference type="KEGG" id="sth:STH1909"/>